<dbReference type="Proteomes" id="UP000076603">
    <property type="component" value="Unassembled WGS sequence"/>
</dbReference>
<comment type="caution">
    <text evidence="2">The sequence shown here is derived from an EMBL/GenBank/DDBJ whole genome shotgun (WGS) entry which is preliminary data.</text>
</comment>
<dbReference type="InterPro" id="IPR037522">
    <property type="entry name" value="HD_GYP_dom"/>
</dbReference>
<feature type="domain" description="HD-GYP" evidence="1">
    <location>
        <begin position="111"/>
        <end position="307"/>
    </location>
</feature>
<protein>
    <submittedName>
        <fullName evidence="2">Cyclic di-GMP phosphodiesterase response regulator RpfG</fullName>
        <ecNumber evidence="2">3.1.4.52</ecNumber>
    </submittedName>
</protein>
<name>A0A161YLU8_9CLOT</name>
<dbReference type="OrthoDB" id="9804747at2"/>
<dbReference type="PANTHER" id="PTHR43155:SF2">
    <property type="entry name" value="CYCLIC DI-GMP PHOSPHODIESTERASE PA4108"/>
    <property type="match status" value="1"/>
</dbReference>
<dbReference type="AlphaFoldDB" id="A0A161YLU8"/>
<dbReference type="STRING" id="1121326.CLMAG_33510"/>
<keyword evidence="3" id="KW-1185">Reference proteome</keyword>
<keyword evidence="2" id="KW-0378">Hydrolase</keyword>
<proteinExistence type="predicted"/>
<evidence type="ECO:0000259" key="1">
    <source>
        <dbReference type="PROSITE" id="PS51832"/>
    </source>
</evidence>
<reference evidence="2 3" key="1">
    <citation type="submission" date="2016-04" db="EMBL/GenBank/DDBJ databases">
        <title>Genome sequence of Clostridium magnum DSM 2767.</title>
        <authorList>
            <person name="Poehlein A."/>
            <person name="Uhlig R."/>
            <person name="Fischer R."/>
            <person name="Bahl H."/>
            <person name="Daniel R."/>
        </authorList>
    </citation>
    <scope>NUCLEOTIDE SEQUENCE [LARGE SCALE GENOMIC DNA]</scope>
    <source>
        <strain evidence="2 3">DSM 2767</strain>
    </source>
</reference>
<dbReference type="PATRIC" id="fig|1121326.3.peg.3384"/>
<dbReference type="RefSeq" id="WP_066624554.1">
    <property type="nucleotide sequence ID" value="NZ_FQXL01000005.1"/>
</dbReference>
<accession>A0A161YLU8</accession>
<dbReference type="Pfam" id="PF13487">
    <property type="entry name" value="HD_5"/>
    <property type="match status" value="1"/>
</dbReference>
<evidence type="ECO:0000313" key="3">
    <source>
        <dbReference type="Proteomes" id="UP000076603"/>
    </source>
</evidence>
<dbReference type="SMART" id="SM00471">
    <property type="entry name" value="HDc"/>
    <property type="match status" value="1"/>
</dbReference>
<dbReference type="GO" id="GO:0071111">
    <property type="term" value="F:cyclic-guanylate-specific phosphodiesterase activity"/>
    <property type="evidence" value="ECO:0007669"/>
    <property type="project" value="UniProtKB-EC"/>
</dbReference>
<evidence type="ECO:0000313" key="2">
    <source>
        <dbReference type="EMBL" id="KZL91592.1"/>
    </source>
</evidence>
<dbReference type="Gene3D" id="1.10.3210.10">
    <property type="entry name" value="Hypothetical protein af1432"/>
    <property type="match status" value="1"/>
</dbReference>
<dbReference type="EMBL" id="LWAE01000003">
    <property type="protein sequence ID" value="KZL91592.1"/>
    <property type="molecule type" value="Genomic_DNA"/>
</dbReference>
<dbReference type="EC" id="3.1.4.52" evidence="2"/>
<dbReference type="CDD" id="cd00077">
    <property type="entry name" value="HDc"/>
    <property type="match status" value="1"/>
</dbReference>
<dbReference type="PANTHER" id="PTHR43155">
    <property type="entry name" value="CYCLIC DI-GMP PHOSPHODIESTERASE PA4108-RELATED"/>
    <property type="match status" value="1"/>
</dbReference>
<organism evidence="2 3">
    <name type="scientific">Clostridium magnum DSM 2767</name>
    <dbReference type="NCBI Taxonomy" id="1121326"/>
    <lineage>
        <taxon>Bacteria</taxon>
        <taxon>Bacillati</taxon>
        <taxon>Bacillota</taxon>
        <taxon>Clostridia</taxon>
        <taxon>Eubacteriales</taxon>
        <taxon>Clostridiaceae</taxon>
        <taxon>Clostridium</taxon>
    </lineage>
</organism>
<dbReference type="PROSITE" id="PS51832">
    <property type="entry name" value="HD_GYP"/>
    <property type="match status" value="1"/>
</dbReference>
<gene>
    <name evidence="2" type="primary">rpfG_12</name>
    <name evidence="2" type="ORF">CLMAG_33510</name>
</gene>
<sequence>MGKKCILVSECTSGDVIAQKIVSKYGAIIAVENTVVNNYIKNKLVTFEIKYIWIYGTSKDESPKVIDATLLKSKKNYKENAIKINELINDLSKGKNINFQRIDEISNSIYSSINDEYYTVKWINELRSADEYSYNHSINVSLYGMLLSKWLFLSEREIKDVAKAGMLHDIGKTKVPIEILNKKGKLNSYEFEEIKKHPFYGYNIVKKVNSISDEVKKAILMHHERTDSSGYPMGINENELSLYSKIIAIVDVYDAITSERVYKKRETPFEAFQIFQNSNIHCFDIHIMNVFLKNLAACYVGSKVLLSNGQSGEIVYIPPHAITEPIISVDSKYIDLSKENSLKITAML</sequence>
<dbReference type="SUPFAM" id="SSF109604">
    <property type="entry name" value="HD-domain/PDEase-like"/>
    <property type="match status" value="1"/>
</dbReference>
<dbReference type="InterPro" id="IPR003607">
    <property type="entry name" value="HD/PDEase_dom"/>
</dbReference>